<dbReference type="GO" id="GO:0036088">
    <property type="term" value="P:D-serine catabolic process"/>
    <property type="evidence" value="ECO:0007669"/>
    <property type="project" value="TreeGrafter"/>
</dbReference>
<dbReference type="GO" id="GO:0008721">
    <property type="term" value="F:D-serine ammonia-lyase activity"/>
    <property type="evidence" value="ECO:0007669"/>
    <property type="project" value="UniProtKB-EC"/>
</dbReference>
<dbReference type="InterPro" id="IPR036052">
    <property type="entry name" value="TrpB-like_PALP_sf"/>
</dbReference>
<comment type="similarity">
    <text evidence="4">Belongs to the serine/threonine dehydratase family. DsdA subfamily.</text>
</comment>
<evidence type="ECO:0000256" key="4">
    <source>
        <dbReference type="HAMAP-Rule" id="MF_01030"/>
    </source>
</evidence>
<name>A0A5B7WWS4_9MICC</name>
<dbReference type="GO" id="GO:0016836">
    <property type="term" value="F:hydro-lyase activity"/>
    <property type="evidence" value="ECO:0007669"/>
    <property type="project" value="UniProtKB-UniRule"/>
</dbReference>
<dbReference type="RefSeq" id="WP_138926946.1">
    <property type="nucleotide sequence ID" value="NZ_CP034412.1"/>
</dbReference>
<evidence type="ECO:0000256" key="2">
    <source>
        <dbReference type="ARBA" id="ARBA00022898"/>
    </source>
</evidence>
<organism evidence="6 7">
    <name type="scientific">Glutamicibacter creatinolyticus</name>
    <dbReference type="NCBI Taxonomy" id="162496"/>
    <lineage>
        <taxon>Bacteria</taxon>
        <taxon>Bacillati</taxon>
        <taxon>Actinomycetota</taxon>
        <taxon>Actinomycetes</taxon>
        <taxon>Micrococcales</taxon>
        <taxon>Micrococcaceae</taxon>
        <taxon>Glutamicibacter</taxon>
    </lineage>
</organism>
<comment type="catalytic activity">
    <reaction evidence="4">
        <text>D-serine = pyruvate + NH4(+)</text>
        <dbReference type="Rhea" id="RHEA:13977"/>
        <dbReference type="ChEBI" id="CHEBI:15361"/>
        <dbReference type="ChEBI" id="CHEBI:28938"/>
        <dbReference type="ChEBI" id="CHEBI:35247"/>
        <dbReference type="EC" id="4.3.1.18"/>
    </reaction>
</comment>
<reference evidence="6 7" key="1">
    <citation type="submission" date="2018-12" db="EMBL/GenBank/DDBJ databases">
        <title>Complete Genome Sequence of Glutamicibacter creatinolyticus strain LGCM259,isolated from an abscess of a 12-year-old mare in Italy.</title>
        <authorList>
            <person name="Santos R.G."/>
            <person name="Silva A.L."/>
            <person name="Seyffert N."/>
            <person name="Castro T.L.P."/>
            <person name="Attili A.R."/>
            <person name="Rifici C."/>
            <person name="Mazzullo G."/>
            <person name="Brenig B."/>
            <person name="Venanzi F."/>
            <person name="Azevedo V."/>
        </authorList>
    </citation>
    <scope>NUCLEOTIDE SEQUENCE [LARGE SCALE GENOMIC DNA]</scope>
    <source>
        <strain evidence="6 7">LGCM 259</strain>
    </source>
</reference>
<dbReference type="Pfam" id="PF00291">
    <property type="entry name" value="PALP"/>
    <property type="match status" value="1"/>
</dbReference>
<dbReference type="NCBIfam" id="TIGR02035">
    <property type="entry name" value="D_Ser_am_lyase"/>
    <property type="match status" value="1"/>
</dbReference>
<feature type="domain" description="Tryptophan synthase beta chain-like PALP" evidence="5">
    <location>
        <begin position="94"/>
        <end position="389"/>
    </location>
</feature>
<evidence type="ECO:0000259" key="5">
    <source>
        <dbReference type="Pfam" id="PF00291"/>
    </source>
</evidence>
<sequence length="449" mass="48337">MTLNIDKLLEDPVVEAMSQGKETLWFRQSHTPTAQALDSSGLNADLIEDARQRFERFAPWFVRQFPETSISYGIIESPVHGLHHLQAELDDRQGSQLPGKLWMKRDDMLPVAGSIKARGGIHEVLQVAERIVVDAGVLKPTDNYARFADADVRQVLGDHGIMVGSTGNLGLSIGVAAAALGLRTTVHMSADARSWKKELLRSRGVSVVEHPGDFTEAVDAGRAEAEADPSVHFVDDENSMALFAGYSTAAHRLAGQLRALEVRVDQEHPLMVYLPCGVGGSPGGVSFGLKHLFGDAVRCFFAEPTHSPAVTLGVRTGLHERISAFDLGLDGKTAADGLAVARPSELVGRALADVVDGYATVTDQKMLALTALLADCEDIRVEPSATAGLLLPWRVAGDPDFRGTSGLSETQWANATHLVWSTGGAMVPEKEMDGYLLEGHRELEQVQLG</sequence>
<dbReference type="HAMAP" id="MF_01030">
    <property type="entry name" value="D_Ser_dehydrat"/>
    <property type="match status" value="1"/>
</dbReference>
<keyword evidence="3 4" id="KW-0456">Lyase</keyword>
<gene>
    <name evidence="4 6" type="primary">dsdA</name>
    <name evidence="6" type="ORF">GcLGCM259_2662</name>
</gene>
<evidence type="ECO:0000256" key="3">
    <source>
        <dbReference type="ARBA" id="ARBA00023239"/>
    </source>
</evidence>
<dbReference type="KEGG" id="gcr:GcLGCM259_2662"/>
<evidence type="ECO:0000313" key="7">
    <source>
        <dbReference type="Proteomes" id="UP000307000"/>
    </source>
</evidence>
<dbReference type="SUPFAM" id="SSF53686">
    <property type="entry name" value="Tryptophan synthase beta subunit-like PLP-dependent enzymes"/>
    <property type="match status" value="1"/>
</dbReference>
<dbReference type="Proteomes" id="UP000307000">
    <property type="component" value="Chromosome"/>
</dbReference>
<dbReference type="AlphaFoldDB" id="A0A5B7WWS4"/>
<comment type="cofactor">
    <cofactor evidence="1 4">
        <name>pyridoxal 5'-phosphate</name>
        <dbReference type="ChEBI" id="CHEBI:597326"/>
    </cofactor>
</comment>
<proteinExistence type="inferred from homology"/>
<dbReference type="EMBL" id="CP034412">
    <property type="protein sequence ID" value="QCY48369.1"/>
    <property type="molecule type" value="Genomic_DNA"/>
</dbReference>
<protein>
    <recommendedName>
        <fullName evidence="4">Probable D-serine dehydratase</fullName>
        <ecNumber evidence="4">4.3.1.18</ecNumber>
    </recommendedName>
    <alternativeName>
        <fullName evidence="4">D-serine deaminase</fullName>
        <shortName evidence="4">DSD</shortName>
    </alternativeName>
</protein>
<dbReference type="InterPro" id="IPR011780">
    <property type="entry name" value="D_Ser_am_lyase"/>
</dbReference>
<dbReference type="GO" id="GO:0030170">
    <property type="term" value="F:pyridoxal phosphate binding"/>
    <property type="evidence" value="ECO:0007669"/>
    <property type="project" value="InterPro"/>
</dbReference>
<dbReference type="Gene3D" id="3.40.50.1100">
    <property type="match status" value="2"/>
</dbReference>
<dbReference type="GO" id="GO:0009097">
    <property type="term" value="P:isoleucine biosynthetic process"/>
    <property type="evidence" value="ECO:0007669"/>
    <property type="project" value="TreeGrafter"/>
</dbReference>
<dbReference type="PANTHER" id="PTHR48078">
    <property type="entry name" value="THREONINE DEHYDRATASE, MITOCHONDRIAL-RELATED"/>
    <property type="match status" value="1"/>
</dbReference>
<evidence type="ECO:0000313" key="6">
    <source>
        <dbReference type="EMBL" id="QCY48369.1"/>
    </source>
</evidence>
<dbReference type="InterPro" id="IPR050147">
    <property type="entry name" value="Ser/Thr_Dehydratase"/>
</dbReference>
<dbReference type="PANTHER" id="PTHR48078:SF9">
    <property type="entry name" value="D-SERINE DEHYDRATASE"/>
    <property type="match status" value="1"/>
</dbReference>
<evidence type="ECO:0000256" key="1">
    <source>
        <dbReference type="ARBA" id="ARBA00001933"/>
    </source>
</evidence>
<dbReference type="InterPro" id="IPR001926">
    <property type="entry name" value="TrpB-like_PALP"/>
</dbReference>
<keyword evidence="2 4" id="KW-0663">Pyridoxal phosphate</keyword>
<keyword evidence="7" id="KW-1185">Reference proteome</keyword>
<accession>A0A5B7WWS4</accession>
<dbReference type="EC" id="4.3.1.18" evidence="4"/>
<feature type="modified residue" description="N6-(pyridoxal phosphate)lysine" evidence="4">
    <location>
        <position position="116"/>
    </location>
</feature>
<dbReference type="NCBIfam" id="NF002823">
    <property type="entry name" value="PRK02991.1"/>
    <property type="match status" value="1"/>
</dbReference>